<dbReference type="InterPro" id="IPR007607">
    <property type="entry name" value="BacA/B"/>
</dbReference>
<feature type="region of interest" description="Disordered" evidence="2">
    <location>
        <begin position="117"/>
        <end position="147"/>
    </location>
</feature>
<evidence type="ECO:0000313" key="3">
    <source>
        <dbReference type="EMBL" id="GEP98387.1"/>
    </source>
</evidence>
<comment type="caution">
    <text evidence="3">The sequence shown here is derived from an EMBL/GenBank/DDBJ whole genome shotgun (WGS) entry which is preliminary data.</text>
</comment>
<gene>
    <name evidence="3" type="ORF">CCY01nite_46470</name>
</gene>
<organism evidence="3 4">
    <name type="scientific">Chitinophaga cymbidii</name>
    <dbReference type="NCBI Taxonomy" id="1096750"/>
    <lineage>
        <taxon>Bacteria</taxon>
        <taxon>Pseudomonadati</taxon>
        <taxon>Bacteroidota</taxon>
        <taxon>Chitinophagia</taxon>
        <taxon>Chitinophagales</taxon>
        <taxon>Chitinophagaceae</taxon>
        <taxon>Chitinophaga</taxon>
    </lineage>
</organism>
<dbReference type="Proteomes" id="UP000321436">
    <property type="component" value="Unassembled WGS sequence"/>
</dbReference>
<dbReference type="PANTHER" id="PTHR35024:SF4">
    <property type="entry name" value="POLYMER-FORMING CYTOSKELETAL PROTEIN"/>
    <property type="match status" value="1"/>
</dbReference>
<comment type="similarity">
    <text evidence="1">Belongs to the bactofilin family.</text>
</comment>
<sequence length="147" mass="15860">MSIINFLRGQGMSNDFVLPREVTVSGSVETAISGRIEGRVNGDVRSAARIIIGKDAVVRGHVYAADLVVWGKVQGDVFVTNKAVICDKAHIKGDVTAMVMEIREGAVIEGAIRKDVLHAPEETPEETNPDTPTVETPEEDGQASTWF</sequence>
<evidence type="ECO:0008006" key="5">
    <source>
        <dbReference type="Google" id="ProtNLM"/>
    </source>
</evidence>
<dbReference type="RefSeq" id="WP_146866899.1">
    <property type="nucleotide sequence ID" value="NZ_BKAU01000006.1"/>
</dbReference>
<keyword evidence="4" id="KW-1185">Reference proteome</keyword>
<accession>A0A512RRR0</accession>
<dbReference type="EMBL" id="BKAU01000006">
    <property type="protein sequence ID" value="GEP98387.1"/>
    <property type="molecule type" value="Genomic_DNA"/>
</dbReference>
<evidence type="ECO:0000256" key="1">
    <source>
        <dbReference type="ARBA" id="ARBA00044755"/>
    </source>
</evidence>
<proteinExistence type="inferred from homology"/>
<name>A0A512RRR0_9BACT</name>
<dbReference type="Pfam" id="PF04519">
    <property type="entry name" value="Bactofilin"/>
    <property type="match status" value="1"/>
</dbReference>
<reference evidence="3 4" key="1">
    <citation type="submission" date="2019-07" db="EMBL/GenBank/DDBJ databases">
        <title>Whole genome shotgun sequence of Chitinophaga cymbidii NBRC 109752.</title>
        <authorList>
            <person name="Hosoyama A."/>
            <person name="Uohara A."/>
            <person name="Ohji S."/>
            <person name="Ichikawa N."/>
        </authorList>
    </citation>
    <scope>NUCLEOTIDE SEQUENCE [LARGE SCALE GENOMIC DNA]</scope>
    <source>
        <strain evidence="3 4">NBRC 109752</strain>
    </source>
</reference>
<dbReference type="OrthoDB" id="5432602at2"/>
<dbReference type="PANTHER" id="PTHR35024">
    <property type="entry name" value="HYPOTHETICAL CYTOSOLIC PROTEIN"/>
    <property type="match status" value="1"/>
</dbReference>
<evidence type="ECO:0000313" key="4">
    <source>
        <dbReference type="Proteomes" id="UP000321436"/>
    </source>
</evidence>
<protein>
    <recommendedName>
        <fullName evidence="5">Cell shape determination protein CcmA</fullName>
    </recommendedName>
</protein>
<dbReference type="AlphaFoldDB" id="A0A512RRR0"/>
<evidence type="ECO:0000256" key="2">
    <source>
        <dbReference type="SAM" id="MobiDB-lite"/>
    </source>
</evidence>